<protein>
    <recommendedName>
        <fullName evidence="4">Thioredoxin domain-containing protein</fullName>
    </recommendedName>
</protein>
<comment type="caution">
    <text evidence="5">The sequence shown here is derived from an EMBL/GenBank/DDBJ whole genome shotgun (WGS) entry which is preliminary data.</text>
</comment>
<dbReference type="AlphaFoldDB" id="A0A5N6M7Q0"/>
<keyword evidence="1" id="KW-0813">Transport</keyword>
<reference evidence="5 6" key="1">
    <citation type="submission" date="2019-05" db="EMBL/GenBank/DDBJ databases">
        <title>Mikania micrantha, genome provides insights into the molecular mechanism of rapid growth.</title>
        <authorList>
            <person name="Liu B."/>
        </authorList>
    </citation>
    <scope>NUCLEOTIDE SEQUENCE [LARGE SCALE GENOMIC DNA]</scope>
    <source>
        <strain evidence="5">NLD-2019</strain>
        <tissue evidence="5">Leaf</tissue>
    </source>
</reference>
<keyword evidence="2" id="KW-1015">Disulfide bond</keyword>
<evidence type="ECO:0000256" key="1">
    <source>
        <dbReference type="ARBA" id="ARBA00022982"/>
    </source>
</evidence>
<keyword evidence="6" id="KW-1185">Reference proteome</keyword>
<keyword evidence="3" id="KW-0676">Redox-active center</keyword>
<dbReference type="PROSITE" id="PS51352">
    <property type="entry name" value="THIOREDOXIN_2"/>
    <property type="match status" value="1"/>
</dbReference>
<gene>
    <name evidence="5" type="ORF">E3N88_32184</name>
</gene>
<feature type="domain" description="Thioredoxin" evidence="4">
    <location>
        <begin position="126"/>
        <end position="238"/>
    </location>
</feature>
<keyword evidence="1" id="KW-0249">Electron transport</keyword>
<dbReference type="PRINTS" id="PR00421">
    <property type="entry name" value="THIOREDOXIN"/>
</dbReference>
<dbReference type="FunFam" id="3.40.30.10:FF:000245">
    <property type="entry name" value="Thioredoxin"/>
    <property type="match status" value="1"/>
</dbReference>
<dbReference type="OrthoDB" id="2121326at2759"/>
<evidence type="ECO:0000313" key="6">
    <source>
        <dbReference type="Proteomes" id="UP000326396"/>
    </source>
</evidence>
<proteinExistence type="predicted"/>
<dbReference type="PANTHER" id="PTHR10438">
    <property type="entry name" value="THIOREDOXIN"/>
    <property type="match status" value="1"/>
</dbReference>
<evidence type="ECO:0000256" key="2">
    <source>
        <dbReference type="ARBA" id="ARBA00023157"/>
    </source>
</evidence>
<dbReference type="InterPro" id="IPR017937">
    <property type="entry name" value="Thioredoxin_CS"/>
</dbReference>
<dbReference type="SUPFAM" id="SSF52833">
    <property type="entry name" value="Thioredoxin-like"/>
    <property type="match status" value="1"/>
</dbReference>
<dbReference type="Proteomes" id="UP000326396">
    <property type="component" value="Linkage Group LG6"/>
</dbReference>
<name>A0A5N6M7Q0_9ASTR</name>
<dbReference type="EMBL" id="SZYD01000016">
    <property type="protein sequence ID" value="KAD3336665.1"/>
    <property type="molecule type" value="Genomic_DNA"/>
</dbReference>
<dbReference type="Pfam" id="PF00085">
    <property type="entry name" value="Thioredoxin"/>
    <property type="match status" value="1"/>
</dbReference>
<dbReference type="InterPro" id="IPR050620">
    <property type="entry name" value="Thioredoxin_H-type-like"/>
</dbReference>
<evidence type="ECO:0000259" key="4">
    <source>
        <dbReference type="PROSITE" id="PS51352"/>
    </source>
</evidence>
<evidence type="ECO:0000313" key="5">
    <source>
        <dbReference type="EMBL" id="KAD3336665.1"/>
    </source>
</evidence>
<accession>A0A5N6M7Q0</accession>
<dbReference type="Gene3D" id="3.40.30.10">
    <property type="entry name" value="Glutaredoxin"/>
    <property type="match status" value="1"/>
</dbReference>
<organism evidence="5 6">
    <name type="scientific">Mikania micrantha</name>
    <name type="common">bitter vine</name>
    <dbReference type="NCBI Taxonomy" id="192012"/>
    <lineage>
        <taxon>Eukaryota</taxon>
        <taxon>Viridiplantae</taxon>
        <taxon>Streptophyta</taxon>
        <taxon>Embryophyta</taxon>
        <taxon>Tracheophyta</taxon>
        <taxon>Spermatophyta</taxon>
        <taxon>Magnoliopsida</taxon>
        <taxon>eudicotyledons</taxon>
        <taxon>Gunneridae</taxon>
        <taxon>Pentapetalae</taxon>
        <taxon>asterids</taxon>
        <taxon>campanulids</taxon>
        <taxon>Asterales</taxon>
        <taxon>Asteraceae</taxon>
        <taxon>Asteroideae</taxon>
        <taxon>Heliantheae alliance</taxon>
        <taxon>Eupatorieae</taxon>
        <taxon>Mikania</taxon>
    </lineage>
</organism>
<dbReference type="PROSITE" id="PS00194">
    <property type="entry name" value="THIOREDOXIN_1"/>
    <property type="match status" value="1"/>
</dbReference>
<dbReference type="CDD" id="cd02947">
    <property type="entry name" value="TRX_family"/>
    <property type="match status" value="1"/>
</dbReference>
<dbReference type="PANTHER" id="PTHR10438:SF465">
    <property type="entry name" value="MONODEHYDROASCORBATE REDUCTASE (NADH)"/>
    <property type="match status" value="1"/>
</dbReference>
<evidence type="ECO:0000256" key="3">
    <source>
        <dbReference type="ARBA" id="ARBA00023284"/>
    </source>
</evidence>
<dbReference type="InterPro" id="IPR013766">
    <property type="entry name" value="Thioredoxin_domain"/>
</dbReference>
<sequence>MAQPQNNTALSLTYDQRGSILVDLIAGKINRFNQEAEFPDPIRIGSSYLAAQEDNRSSRDLIKRGKVTDKSEANKPSKIVNKDYGTTTKQYRIGTFMFCYASMYDQEQRAIPLSPSDDDESANHPQFAGGKVTLITTKDTWNQKLSEAKSQGKIVIANFSASWCGPCKSVAPYYIELSEKHSSLMFLTIDVDELTELSTQWDVKATPTFFFLRDGQQIDKVVGANKPELQEKITAIADSQVPSDQK</sequence>
<dbReference type="InterPro" id="IPR036249">
    <property type="entry name" value="Thioredoxin-like_sf"/>
</dbReference>